<feature type="chain" id="PRO_5033060231" description="Chaperone of endosialidase" evidence="1">
    <location>
        <begin position="22"/>
        <end position="402"/>
    </location>
</feature>
<evidence type="ECO:0000256" key="1">
    <source>
        <dbReference type="SAM" id="SignalP"/>
    </source>
</evidence>
<evidence type="ECO:0008006" key="4">
    <source>
        <dbReference type="Google" id="ProtNLM"/>
    </source>
</evidence>
<keyword evidence="1" id="KW-0732">Signal</keyword>
<protein>
    <recommendedName>
        <fullName evidence="4">Chaperone of endosialidase</fullName>
    </recommendedName>
</protein>
<evidence type="ECO:0000313" key="3">
    <source>
        <dbReference type="Proteomes" id="UP000552864"/>
    </source>
</evidence>
<dbReference type="Proteomes" id="UP000552864">
    <property type="component" value="Unassembled WGS sequence"/>
</dbReference>
<sequence>MRKLTLFLALCAGLLSQQTKAQIGSFDTIYLNKTYRNNIFSSFYSANFRSGLTFQTGASINSAISNYAYLGFQFRWLANDVAVDFTTDRDLIMKLTPVGDLSVKKSLNAPLLTVGSATDSNYYKLVVVGPNSPYGPESRRDLSYEFAGAGKAIVRSYRGGSWDTYLQFLTSGVNNTGGEPSVKMHIGEDGNVGIGTTAPTNHLQLATSAANNPNMLNIVNTGITNSQMYIGNTTSNYIVTNQRDANIIESYRDLHLSAANAGSIYFETARGNTTAPVRMTILNDGSVGIGTATTGTNKLAVEGTIAARRVKVTSANPWPDYVFHEGYQLPRLNDLAHYIAQYKHLPGIPDAAAIQQEGQDLGEMNRKLLEKVEELTLYIIEQHKRNDEQQAQIDMLLKQLKH</sequence>
<dbReference type="EMBL" id="JABAHZ010000001">
    <property type="protein sequence ID" value="NLR77772.1"/>
    <property type="molecule type" value="Genomic_DNA"/>
</dbReference>
<organism evidence="2 3">
    <name type="scientific">Chitinophaga eiseniae</name>
    <dbReference type="NCBI Taxonomy" id="634771"/>
    <lineage>
        <taxon>Bacteria</taxon>
        <taxon>Pseudomonadati</taxon>
        <taxon>Bacteroidota</taxon>
        <taxon>Chitinophagia</taxon>
        <taxon>Chitinophagales</taxon>
        <taxon>Chitinophagaceae</taxon>
        <taxon>Chitinophaga</taxon>
    </lineage>
</organism>
<proteinExistence type="predicted"/>
<reference evidence="2 3" key="1">
    <citation type="submission" date="2020-04" db="EMBL/GenBank/DDBJ databases">
        <authorList>
            <person name="Yin C."/>
        </authorList>
    </citation>
    <scope>NUCLEOTIDE SEQUENCE [LARGE SCALE GENOMIC DNA]</scope>
    <source>
        <strain evidence="2 3">Ak56</strain>
    </source>
</reference>
<accession>A0A847SP30</accession>
<name>A0A847SP30_9BACT</name>
<dbReference type="RefSeq" id="WP_168737148.1">
    <property type="nucleotide sequence ID" value="NZ_JABAHZ010000001.1"/>
</dbReference>
<feature type="signal peptide" evidence="1">
    <location>
        <begin position="1"/>
        <end position="21"/>
    </location>
</feature>
<keyword evidence="3" id="KW-1185">Reference proteome</keyword>
<evidence type="ECO:0000313" key="2">
    <source>
        <dbReference type="EMBL" id="NLR77772.1"/>
    </source>
</evidence>
<gene>
    <name evidence="2" type="ORF">HGH91_04000</name>
</gene>
<comment type="caution">
    <text evidence="2">The sequence shown here is derived from an EMBL/GenBank/DDBJ whole genome shotgun (WGS) entry which is preliminary data.</text>
</comment>
<dbReference type="AlphaFoldDB" id="A0A847SP30"/>